<reference evidence="1" key="1">
    <citation type="submission" date="2023-10" db="EMBL/GenBank/DDBJ databases">
        <title>Genome assemblies of two species of porcelain crab, Petrolisthes cinctipes and Petrolisthes manimaculis (Anomura: Porcellanidae).</title>
        <authorList>
            <person name="Angst P."/>
        </authorList>
    </citation>
    <scope>NUCLEOTIDE SEQUENCE</scope>
    <source>
        <strain evidence="1">PB745_01</strain>
        <tissue evidence="1">Gill</tissue>
    </source>
</reference>
<dbReference type="AlphaFoldDB" id="A0AAE1KN00"/>
<dbReference type="Proteomes" id="UP001286313">
    <property type="component" value="Unassembled WGS sequence"/>
</dbReference>
<comment type="caution">
    <text evidence="1">The sequence shown here is derived from an EMBL/GenBank/DDBJ whole genome shotgun (WGS) entry which is preliminary data.</text>
</comment>
<dbReference type="EMBL" id="JAWQEG010001378">
    <property type="protein sequence ID" value="KAK3879906.1"/>
    <property type="molecule type" value="Genomic_DNA"/>
</dbReference>
<evidence type="ECO:0000313" key="1">
    <source>
        <dbReference type="EMBL" id="KAK3879906.1"/>
    </source>
</evidence>
<gene>
    <name evidence="1" type="ORF">Pcinc_015550</name>
</gene>
<sequence length="189" mass="21273">MGRGSCHPDHHPVRERVVQCPGRLSQQTGPIHLYRVDASSGHLQSTMKTLELCHSGPVCHEAQLQTSKLCLAVSGSNGNSHRCLPVQLGYQDLYAFPPFPLIRKVINKLRAASCTNLILIAPFWPQKEWLPDLVQASVDSPRLLPRFHQVLPMLQLAAWRLSSESSVTEGIPPELRNSWRVLNRHRRSL</sequence>
<organism evidence="1 2">
    <name type="scientific">Petrolisthes cinctipes</name>
    <name type="common">Flat porcelain crab</name>
    <dbReference type="NCBI Taxonomy" id="88211"/>
    <lineage>
        <taxon>Eukaryota</taxon>
        <taxon>Metazoa</taxon>
        <taxon>Ecdysozoa</taxon>
        <taxon>Arthropoda</taxon>
        <taxon>Crustacea</taxon>
        <taxon>Multicrustacea</taxon>
        <taxon>Malacostraca</taxon>
        <taxon>Eumalacostraca</taxon>
        <taxon>Eucarida</taxon>
        <taxon>Decapoda</taxon>
        <taxon>Pleocyemata</taxon>
        <taxon>Anomura</taxon>
        <taxon>Galatheoidea</taxon>
        <taxon>Porcellanidae</taxon>
        <taxon>Petrolisthes</taxon>
    </lineage>
</organism>
<proteinExistence type="predicted"/>
<accession>A0AAE1KN00</accession>
<protein>
    <submittedName>
        <fullName evidence="1">Uncharacterized protein</fullName>
    </submittedName>
</protein>
<name>A0AAE1KN00_PETCI</name>
<keyword evidence="2" id="KW-1185">Reference proteome</keyword>
<evidence type="ECO:0000313" key="2">
    <source>
        <dbReference type="Proteomes" id="UP001286313"/>
    </source>
</evidence>